<dbReference type="InterPro" id="IPR020845">
    <property type="entry name" value="AMP-binding_CS"/>
</dbReference>
<dbReference type="CDD" id="cd04433">
    <property type="entry name" value="AFD_class_I"/>
    <property type="match status" value="1"/>
</dbReference>
<dbReference type="PANTHER" id="PTHR43767">
    <property type="entry name" value="LONG-CHAIN-FATTY-ACID--COA LIGASE"/>
    <property type="match status" value="1"/>
</dbReference>
<dbReference type="RefSeq" id="WP_138926347.1">
    <property type="nucleotide sequence ID" value="NZ_CP034412.1"/>
</dbReference>
<dbReference type="Gene3D" id="3.30.300.30">
    <property type="match status" value="1"/>
</dbReference>
<evidence type="ECO:0000313" key="3">
    <source>
        <dbReference type="Proteomes" id="UP000307000"/>
    </source>
</evidence>
<dbReference type="InterPro" id="IPR050237">
    <property type="entry name" value="ATP-dep_AMP-bd_enzyme"/>
</dbReference>
<dbReference type="PANTHER" id="PTHR43767:SF10">
    <property type="entry name" value="SURFACTIN SYNTHASE SUBUNIT 1"/>
    <property type="match status" value="1"/>
</dbReference>
<dbReference type="InterPro" id="IPR042099">
    <property type="entry name" value="ANL_N_sf"/>
</dbReference>
<dbReference type="Pfam" id="PF00501">
    <property type="entry name" value="AMP-binding"/>
    <property type="match status" value="1"/>
</dbReference>
<keyword evidence="3" id="KW-1185">Reference proteome</keyword>
<evidence type="ECO:0000259" key="1">
    <source>
        <dbReference type="Pfam" id="PF00501"/>
    </source>
</evidence>
<dbReference type="Gene3D" id="3.40.50.12780">
    <property type="entry name" value="N-terminal domain of ligase-like"/>
    <property type="match status" value="1"/>
</dbReference>
<dbReference type="AlphaFoldDB" id="A0A5B7WTH8"/>
<accession>A0A5B7WTH8</accession>
<dbReference type="KEGG" id="gcr:GcLGCM259_1652"/>
<dbReference type="InterPro" id="IPR045851">
    <property type="entry name" value="AMP-bd_C_sf"/>
</dbReference>
<evidence type="ECO:0000313" key="2">
    <source>
        <dbReference type="EMBL" id="QCY47376.1"/>
    </source>
</evidence>
<feature type="domain" description="AMP-dependent synthetase/ligase" evidence="1">
    <location>
        <begin position="9"/>
        <end position="355"/>
    </location>
</feature>
<protein>
    <recommendedName>
        <fullName evidence="1">AMP-dependent synthetase/ligase domain-containing protein</fullName>
    </recommendedName>
</protein>
<proteinExistence type="predicted"/>
<sequence>MDLAATLYQRALTAPQQPALIGTERTLSYARLYAAACRGADRVAAATGSKISEDQLPPRVGLLAFEPLHAITGFYSLVLAGISAVVLDPAWPASRLGAVLRQLDLRHVLCDAAGAQALQQAAVPGLMRLPIDLSEDEPASLLAPPHIDADRELLVVFTSGTTSLPKAICRTRHSWQASVRLGSKILHATAGEISLIPGPLAHGLSLYAVVESLTTGGTALLTGRWMPRQVRELLESHRCTRVVAVPSILRRLLEQFDPRLLEGLRYAISGGENLPAPLRRRLQQLPGLEDVVEYYGTSEHSLIAYRSTTTAQRNASTGFAGTPFPGVQLHIAAPDQETGIGEIYVHSPLLASGYHPSGQERFRWDGNRLSVRDMGRFTDGTLFVLGRAGGMLNLGGNNIHPSEISQAMAAALGLAHVEVLLHEEPEAAPRLIAVIQRDELCPTLDAQEIRARLAAVLPTYKIPHELRCVDTWPLTSSGKIAVGRLSDVWSPEGAVLLRAPANNTVRA</sequence>
<dbReference type="SUPFAM" id="SSF56801">
    <property type="entry name" value="Acetyl-CoA synthetase-like"/>
    <property type="match status" value="1"/>
</dbReference>
<dbReference type="EMBL" id="CP034412">
    <property type="protein sequence ID" value="QCY47376.1"/>
    <property type="molecule type" value="Genomic_DNA"/>
</dbReference>
<name>A0A5B7WTH8_9MICC</name>
<dbReference type="InterPro" id="IPR000873">
    <property type="entry name" value="AMP-dep_synth/lig_dom"/>
</dbReference>
<organism evidence="2 3">
    <name type="scientific">Glutamicibacter creatinolyticus</name>
    <dbReference type="NCBI Taxonomy" id="162496"/>
    <lineage>
        <taxon>Bacteria</taxon>
        <taxon>Bacillati</taxon>
        <taxon>Actinomycetota</taxon>
        <taxon>Actinomycetes</taxon>
        <taxon>Micrococcales</taxon>
        <taxon>Micrococcaceae</taxon>
        <taxon>Glutamicibacter</taxon>
    </lineage>
</organism>
<gene>
    <name evidence="2" type="ORF">GcLGCM259_1652</name>
</gene>
<dbReference type="Proteomes" id="UP000307000">
    <property type="component" value="Chromosome"/>
</dbReference>
<reference evidence="2 3" key="1">
    <citation type="submission" date="2018-12" db="EMBL/GenBank/DDBJ databases">
        <title>Complete Genome Sequence of Glutamicibacter creatinolyticus strain LGCM259,isolated from an abscess of a 12-year-old mare in Italy.</title>
        <authorList>
            <person name="Santos R.G."/>
            <person name="Silva A.L."/>
            <person name="Seyffert N."/>
            <person name="Castro T.L.P."/>
            <person name="Attili A.R."/>
            <person name="Rifici C."/>
            <person name="Mazzullo G."/>
            <person name="Brenig B."/>
            <person name="Venanzi F."/>
            <person name="Azevedo V."/>
        </authorList>
    </citation>
    <scope>NUCLEOTIDE SEQUENCE [LARGE SCALE GENOMIC DNA]</scope>
    <source>
        <strain evidence="2 3">LGCM 259</strain>
    </source>
</reference>
<dbReference type="PROSITE" id="PS00455">
    <property type="entry name" value="AMP_BINDING"/>
    <property type="match status" value="1"/>
</dbReference>